<dbReference type="RefSeq" id="WP_063216295.1">
    <property type="nucleotide sequence ID" value="NZ_CP015220.1"/>
</dbReference>
<keyword evidence="2" id="KW-0719">Serine esterase</keyword>
<keyword evidence="7" id="KW-1185">Reference proteome</keyword>
<evidence type="ECO:0000256" key="1">
    <source>
        <dbReference type="ARBA" id="ARBA00007534"/>
    </source>
</evidence>
<organism evidence="6 7">
    <name type="scientific">Rhodococcoides fascians</name>
    <name type="common">Rhodococcus fascians</name>
    <dbReference type="NCBI Taxonomy" id="1828"/>
    <lineage>
        <taxon>Bacteria</taxon>
        <taxon>Bacillati</taxon>
        <taxon>Actinomycetota</taxon>
        <taxon>Actinomycetes</taxon>
        <taxon>Mycobacteriales</taxon>
        <taxon>Nocardiaceae</taxon>
        <taxon>Rhodococcoides</taxon>
    </lineage>
</organism>
<dbReference type="PANTHER" id="PTHR33630">
    <property type="entry name" value="CUTINASE RV1984C-RELATED-RELATED"/>
    <property type="match status" value="1"/>
</dbReference>
<protein>
    <submittedName>
        <fullName evidence="6">Putative cutinase cut3</fullName>
        <ecNumber evidence="6">3.1.1.74</ecNumber>
    </submittedName>
</protein>
<dbReference type="Pfam" id="PF01083">
    <property type="entry name" value="Cutinase"/>
    <property type="match status" value="1"/>
</dbReference>
<dbReference type="InterPro" id="IPR000675">
    <property type="entry name" value="Cutinase/axe"/>
</dbReference>
<evidence type="ECO:0000256" key="3">
    <source>
        <dbReference type="ARBA" id="ARBA00022801"/>
    </source>
</evidence>
<evidence type="ECO:0000256" key="4">
    <source>
        <dbReference type="ARBA" id="ARBA00023157"/>
    </source>
</evidence>
<dbReference type="Gene3D" id="3.40.50.1820">
    <property type="entry name" value="alpha/beta hydrolase"/>
    <property type="match status" value="1"/>
</dbReference>
<accession>A0A143QJ02</accession>
<evidence type="ECO:0000313" key="7">
    <source>
        <dbReference type="Proteomes" id="UP000076038"/>
    </source>
</evidence>
<evidence type="ECO:0000313" key="6">
    <source>
        <dbReference type="EMBL" id="AMY22748.1"/>
    </source>
</evidence>
<reference evidence="7" key="2">
    <citation type="submission" date="2016-04" db="EMBL/GenBank/DDBJ databases">
        <title>Complete Genome and Plasmid Sequences for Rhodococcus fascians D188 and Draft Sequences for Rhodococcus spp. Isolates PBTS 1 and PBTS 2.</title>
        <authorList>
            <person name="Stamer R."/>
            <person name="Vereecke D."/>
            <person name="Zhang Y."/>
            <person name="Schilkey F."/>
            <person name="Devitt N."/>
            <person name="Randall J."/>
        </authorList>
    </citation>
    <scope>NUCLEOTIDE SEQUENCE [LARGE SCALE GENOMIC DNA]</scope>
    <source>
        <strain evidence="7">PBTS2</strain>
    </source>
</reference>
<sequence length="216" mass="21904">MKRRLIAYSIAALAISATAVALPTGVASAAPCSDVDVSFARGTGELPGLGITGTPFVNSVKSQLSDRSVSTYAVNYAADFTQASAGPGSRDLVAHLNSVAASCPSTKFVIGGYSQGATVVTNAVGLRTPSSFTGAVIPAAIADRIEAVVVFGNPFGLTGRRIETASSTYGSRTNSFCNFGDPVCQIGGFNTFAHLTYGTNGTTTQGASFAAAQVRS</sequence>
<dbReference type="InterPro" id="IPR029058">
    <property type="entry name" value="AB_hydrolase_fold"/>
</dbReference>
<keyword evidence="4" id="KW-1015">Disulfide bond</keyword>
<dbReference type="PANTHER" id="PTHR33630:SF9">
    <property type="entry name" value="CUTINASE 4"/>
    <property type="match status" value="1"/>
</dbReference>
<comment type="similarity">
    <text evidence="1">Belongs to the cutinase family.</text>
</comment>
<dbReference type="Proteomes" id="UP000076038">
    <property type="component" value="Chromosome"/>
</dbReference>
<dbReference type="GO" id="GO:0050525">
    <property type="term" value="F:cutinase activity"/>
    <property type="evidence" value="ECO:0007669"/>
    <property type="project" value="UniProtKB-EC"/>
</dbReference>
<dbReference type="KEGG" id="rhs:A3Q41_01440"/>
<dbReference type="SMART" id="SM01110">
    <property type="entry name" value="Cutinase"/>
    <property type="match status" value="1"/>
</dbReference>
<dbReference type="PATRIC" id="fig|1653479.3.peg.1459"/>
<keyword evidence="3 6" id="KW-0378">Hydrolase</keyword>
<proteinExistence type="inferred from homology"/>
<reference evidence="6 7" key="1">
    <citation type="journal article" date="2016" name="Genome Announc.">
        <title>Complete Genome and Plasmid Sequences for Rhodococcus fascians D188 and Draft Sequences for Rhodococcus Isolates PBTS 1 and PBTS 2.</title>
        <authorList>
            <person name="Stamler R.A."/>
            <person name="Vereecke D."/>
            <person name="Zhang Y."/>
            <person name="Schilkey F."/>
            <person name="Devitt N."/>
            <person name="Randall J.J."/>
        </authorList>
    </citation>
    <scope>NUCLEOTIDE SEQUENCE [LARGE SCALE GENOMIC DNA]</scope>
    <source>
        <strain evidence="6 7">PBTS2</strain>
    </source>
</reference>
<dbReference type="EMBL" id="CP015220">
    <property type="protein sequence ID" value="AMY22748.1"/>
    <property type="molecule type" value="Genomic_DNA"/>
</dbReference>
<evidence type="ECO:0000256" key="5">
    <source>
        <dbReference type="SAM" id="SignalP"/>
    </source>
</evidence>
<dbReference type="SUPFAM" id="SSF53474">
    <property type="entry name" value="alpha/beta-Hydrolases"/>
    <property type="match status" value="1"/>
</dbReference>
<dbReference type="OrthoDB" id="3690529at2"/>
<evidence type="ECO:0000256" key="2">
    <source>
        <dbReference type="ARBA" id="ARBA00022487"/>
    </source>
</evidence>
<gene>
    <name evidence="6" type="primary">cut3</name>
    <name evidence="6" type="ORF">A3Q41_01440</name>
</gene>
<feature type="signal peptide" evidence="5">
    <location>
        <begin position="1"/>
        <end position="29"/>
    </location>
</feature>
<feature type="chain" id="PRO_5007512549" evidence="5">
    <location>
        <begin position="30"/>
        <end position="216"/>
    </location>
</feature>
<name>A0A143QJ02_RHOFA</name>
<dbReference type="EC" id="3.1.1.74" evidence="6"/>
<dbReference type="AlphaFoldDB" id="A0A143QJ02"/>
<keyword evidence="5" id="KW-0732">Signal</keyword>